<evidence type="ECO:0000256" key="1">
    <source>
        <dbReference type="ARBA" id="ARBA00022741"/>
    </source>
</evidence>
<dbReference type="OrthoDB" id="193238at2759"/>
<evidence type="ECO:0000313" key="4">
    <source>
        <dbReference type="Proteomes" id="UP001165082"/>
    </source>
</evidence>
<organism evidence="3 4">
    <name type="scientific">Triparma retinervis</name>
    <dbReference type="NCBI Taxonomy" id="2557542"/>
    <lineage>
        <taxon>Eukaryota</taxon>
        <taxon>Sar</taxon>
        <taxon>Stramenopiles</taxon>
        <taxon>Ochrophyta</taxon>
        <taxon>Bolidophyceae</taxon>
        <taxon>Parmales</taxon>
        <taxon>Triparmaceae</taxon>
        <taxon>Triparma</taxon>
    </lineage>
</organism>
<proteinExistence type="predicted"/>
<keyword evidence="4" id="KW-1185">Reference proteome</keyword>
<evidence type="ECO:0000313" key="3">
    <source>
        <dbReference type="EMBL" id="GMI29710.1"/>
    </source>
</evidence>
<sequence>LDVILAVPPKYQEGLRLEEVEEVFPYGECHITIQDGGMIAKSGIAIETLGDNGDDMVVVCCSCFSTTISNTSQSLFAVVGQPFIAKEERSRAVGAMEPLTSVAPVLSLDLGNSNVEAGLWEGAR</sequence>
<comment type="caution">
    <text evidence="3">The sequence shown here is derived from an EMBL/GenBank/DDBJ whole genome shotgun (WGS) entry which is preliminary data.</text>
</comment>
<dbReference type="Gene3D" id="3.30.1330.20">
    <property type="entry name" value="Tubulin/FtsZ, C-terminal domain"/>
    <property type="match status" value="1"/>
</dbReference>
<dbReference type="AlphaFoldDB" id="A0A9W7G2Q3"/>
<dbReference type="InterPro" id="IPR037103">
    <property type="entry name" value="Tubulin/FtsZ-like_C"/>
</dbReference>
<accession>A0A9W7G2Q3</accession>
<gene>
    <name evidence="3" type="ORF">TrRE_jg8049</name>
</gene>
<dbReference type="PANTHER" id="PTHR34784:SF1">
    <property type="entry name" value="50S RIBOSOMAL PROTEIN L34"/>
    <property type="match status" value="1"/>
</dbReference>
<dbReference type="EMBL" id="BRXZ01008693">
    <property type="protein sequence ID" value="GMI29710.1"/>
    <property type="molecule type" value="Genomic_DNA"/>
</dbReference>
<keyword evidence="2" id="KW-0342">GTP-binding</keyword>
<dbReference type="Pfam" id="PF09585">
    <property type="entry name" value="Lin0512_fam"/>
    <property type="match status" value="1"/>
</dbReference>
<dbReference type="InterPro" id="IPR011719">
    <property type="entry name" value="CHP02058"/>
</dbReference>
<dbReference type="GO" id="GO:0005525">
    <property type="term" value="F:GTP binding"/>
    <property type="evidence" value="ECO:0007669"/>
    <property type="project" value="UniProtKB-KW"/>
</dbReference>
<keyword evidence="1" id="KW-0547">Nucleotide-binding</keyword>
<protein>
    <submittedName>
        <fullName evidence="3">Uncharacterized protein</fullName>
    </submittedName>
</protein>
<dbReference type="Proteomes" id="UP001165082">
    <property type="component" value="Unassembled WGS sequence"/>
</dbReference>
<name>A0A9W7G2Q3_9STRA</name>
<reference evidence="3" key="1">
    <citation type="submission" date="2022-07" db="EMBL/GenBank/DDBJ databases">
        <title>Genome analysis of Parmales, a sister group of diatoms, reveals the evolutionary specialization of diatoms from phago-mixotrophs to photoautotrophs.</title>
        <authorList>
            <person name="Ban H."/>
            <person name="Sato S."/>
            <person name="Yoshikawa S."/>
            <person name="Kazumasa Y."/>
            <person name="Nakamura Y."/>
            <person name="Ichinomiya M."/>
            <person name="Saitoh K."/>
            <person name="Sato N."/>
            <person name="Blanc-Mathieu R."/>
            <person name="Endo H."/>
            <person name="Kuwata A."/>
            <person name="Ogata H."/>
        </authorList>
    </citation>
    <scope>NUCLEOTIDE SEQUENCE</scope>
</reference>
<dbReference type="PANTHER" id="PTHR34784">
    <property type="entry name" value="50S RIBOSOMAL PROTEIN L34"/>
    <property type="match status" value="1"/>
</dbReference>
<evidence type="ECO:0000256" key="2">
    <source>
        <dbReference type="ARBA" id="ARBA00023134"/>
    </source>
</evidence>
<feature type="non-terminal residue" evidence="3">
    <location>
        <position position="1"/>
    </location>
</feature>